<feature type="region of interest" description="Disordered" evidence="1">
    <location>
        <begin position="224"/>
        <end position="255"/>
    </location>
</feature>
<feature type="region of interest" description="Disordered" evidence="1">
    <location>
        <begin position="273"/>
        <end position="300"/>
    </location>
</feature>
<feature type="compositionally biased region" description="Polar residues" evidence="1">
    <location>
        <begin position="273"/>
        <end position="284"/>
    </location>
</feature>
<evidence type="ECO:0000313" key="4">
    <source>
        <dbReference type="Proteomes" id="UP001235939"/>
    </source>
</evidence>
<protein>
    <recommendedName>
        <fullName evidence="2">Glutamine amidotransferase type-2 domain-containing protein</fullName>
    </recommendedName>
</protein>
<evidence type="ECO:0000259" key="2">
    <source>
        <dbReference type="Pfam" id="PF00310"/>
    </source>
</evidence>
<reference evidence="3 4" key="1">
    <citation type="submission" date="2022-01" db="EMBL/GenBank/DDBJ databases">
        <title>A chromosomal length assembly of Cordylochernes scorpioides.</title>
        <authorList>
            <person name="Zeh D."/>
            <person name="Zeh J."/>
        </authorList>
    </citation>
    <scope>NUCLEOTIDE SEQUENCE [LARGE SCALE GENOMIC DNA]</scope>
    <source>
        <strain evidence="3">IN4F17</strain>
        <tissue evidence="3">Whole Body</tissue>
    </source>
</reference>
<dbReference type="InterPro" id="IPR029055">
    <property type="entry name" value="Ntn_hydrolases_N"/>
</dbReference>
<gene>
    <name evidence="3" type="ORF">LAZ67_5002518</name>
</gene>
<organism evidence="3 4">
    <name type="scientific">Cordylochernes scorpioides</name>
    <dbReference type="NCBI Taxonomy" id="51811"/>
    <lineage>
        <taxon>Eukaryota</taxon>
        <taxon>Metazoa</taxon>
        <taxon>Ecdysozoa</taxon>
        <taxon>Arthropoda</taxon>
        <taxon>Chelicerata</taxon>
        <taxon>Arachnida</taxon>
        <taxon>Pseudoscorpiones</taxon>
        <taxon>Cheliferoidea</taxon>
        <taxon>Chernetidae</taxon>
        <taxon>Cordylochernes</taxon>
    </lineage>
</organism>
<dbReference type="SUPFAM" id="SSF56235">
    <property type="entry name" value="N-terminal nucleophile aminohydrolases (Ntn hydrolases)"/>
    <property type="match status" value="1"/>
</dbReference>
<feature type="domain" description="Glutamine amidotransferase type-2" evidence="2">
    <location>
        <begin position="305"/>
        <end position="379"/>
    </location>
</feature>
<dbReference type="Gene3D" id="3.60.20.10">
    <property type="entry name" value="Glutamine Phosphoribosylpyrophosphate, subunit 1, domain 1"/>
    <property type="match status" value="1"/>
</dbReference>
<dbReference type="Proteomes" id="UP001235939">
    <property type="component" value="Chromosome 05"/>
</dbReference>
<accession>A0ABY6KJZ7</accession>
<dbReference type="EMBL" id="CP092867">
    <property type="protein sequence ID" value="UYV67925.1"/>
    <property type="molecule type" value="Genomic_DNA"/>
</dbReference>
<evidence type="ECO:0000313" key="3">
    <source>
        <dbReference type="EMBL" id="UYV67925.1"/>
    </source>
</evidence>
<evidence type="ECO:0000256" key="1">
    <source>
        <dbReference type="SAM" id="MobiDB-lite"/>
    </source>
</evidence>
<dbReference type="InterPro" id="IPR017932">
    <property type="entry name" value="GATase_2_dom"/>
</dbReference>
<sequence length="524" mass="58527">MIIGRIFKLDHITQQGQGLTPTLLQVYNPSHLQDQPQLITRKHPVEQSIYHPTPARYVHLTSYPTSTISIETAHLRTIIIRSASTQHPLSTVSPDSNPTIVVLQTERDSSVKTPFNRILPSISFSHRTIGGGNICGSASRVNEFNGLLWTDHSAVNGVERYAQTLDDTLQTECVVLRFVIGALRRMRTNMSADRPLSSFFPDGTSWTICLRPLPLESVNQHFLVEGGPSKNDSSSDRRDLGYSINNSGSDHERTLEPQRAFCPLGSRWDSPITLHQSPSNNPCNGDTPAGSPPPKKAKTVPSAGKVLCWRHVKTDNTMLGQMSRDTEPAIRQVFVAPRNSPVDFRLKLYQLKKLSTHKIPRKAIRFYICSLSASIVVYKMDEVLDGSYGVACDEARFLLFCGGCRRTSSVLVSGRCEDFSADLVNAKLMEGGARNAGDVDESDDDLLGAATPRMASLRWFTGSSRWRASRMSFHTNAPLTTGEQIHQDVKVMEERYQGVWDSHMMTDYCLNLSRDLPEYTYNRK</sequence>
<proteinExistence type="predicted"/>
<keyword evidence="4" id="KW-1185">Reference proteome</keyword>
<dbReference type="Pfam" id="PF00310">
    <property type="entry name" value="GATase_2"/>
    <property type="match status" value="1"/>
</dbReference>
<name>A0ABY6KJZ7_9ARAC</name>